<evidence type="ECO:0000313" key="3">
    <source>
        <dbReference type="WBParaSite" id="TCNE_0001752801-mRNA-1"/>
    </source>
</evidence>
<dbReference type="AlphaFoldDB" id="A0A183V9V7"/>
<proteinExistence type="predicted"/>
<evidence type="ECO:0000313" key="1">
    <source>
        <dbReference type="EMBL" id="VDM48848.1"/>
    </source>
</evidence>
<gene>
    <name evidence="1" type="ORF">TCNE_LOCUS17527</name>
</gene>
<accession>A0A183V9V7</accession>
<evidence type="ECO:0000313" key="2">
    <source>
        <dbReference type="Proteomes" id="UP000050794"/>
    </source>
</evidence>
<reference evidence="3" key="1">
    <citation type="submission" date="2016-06" db="UniProtKB">
        <authorList>
            <consortium name="WormBaseParasite"/>
        </authorList>
    </citation>
    <scope>IDENTIFICATION</scope>
</reference>
<dbReference type="EMBL" id="UYWY01024528">
    <property type="protein sequence ID" value="VDM48848.1"/>
    <property type="molecule type" value="Genomic_DNA"/>
</dbReference>
<dbReference type="WBParaSite" id="TCNE_0001752801-mRNA-1">
    <property type="protein sequence ID" value="TCNE_0001752801-mRNA-1"/>
    <property type="gene ID" value="TCNE_0001752801"/>
</dbReference>
<organism evidence="2 3">
    <name type="scientific">Toxocara canis</name>
    <name type="common">Canine roundworm</name>
    <dbReference type="NCBI Taxonomy" id="6265"/>
    <lineage>
        <taxon>Eukaryota</taxon>
        <taxon>Metazoa</taxon>
        <taxon>Ecdysozoa</taxon>
        <taxon>Nematoda</taxon>
        <taxon>Chromadorea</taxon>
        <taxon>Rhabditida</taxon>
        <taxon>Spirurina</taxon>
        <taxon>Ascaridomorpha</taxon>
        <taxon>Ascaridoidea</taxon>
        <taxon>Toxocaridae</taxon>
        <taxon>Toxocara</taxon>
    </lineage>
</organism>
<dbReference type="Proteomes" id="UP000050794">
    <property type="component" value="Unassembled WGS sequence"/>
</dbReference>
<keyword evidence="2" id="KW-1185">Reference proteome</keyword>
<reference evidence="1 2" key="2">
    <citation type="submission" date="2018-11" db="EMBL/GenBank/DDBJ databases">
        <authorList>
            <consortium name="Pathogen Informatics"/>
        </authorList>
    </citation>
    <scope>NUCLEOTIDE SEQUENCE [LARGE SCALE GENOMIC DNA]</scope>
</reference>
<sequence>MLKSRSKRNPASGKEKEATRVFFRGAPPMSIHLITTTINRSILLKTPETIPTWDVLHGDAWYRMMSVTHQ</sequence>
<protein>
    <submittedName>
        <fullName evidence="1 3">Uncharacterized protein</fullName>
    </submittedName>
</protein>
<name>A0A183V9V7_TOXCA</name>